<reference evidence="6" key="1">
    <citation type="submission" date="2018-10" db="EMBL/GenBank/DDBJ databases">
        <title>Schaedlerella arabinophila gen. nov. sp. nov., isolated from the mouse intestinal tract and comparative analysis with the genome of the closely related altered Schaedler flora strain ASF502.</title>
        <authorList>
            <person name="Miyake S."/>
            <person name="Soh M."/>
            <person name="Seedorf H."/>
        </authorList>
    </citation>
    <scope>NUCLEOTIDE SEQUENCE [LARGE SCALE GENOMIC DNA]</scope>
    <source>
        <strain evidence="6">DSM 106076</strain>
    </source>
</reference>
<evidence type="ECO:0000256" key="4">
    <source>
        <dbReference type="ARBA" id="ARBA00022840"/>
    </source>
</evidence>
<dbReference type="Gene3D" id="3.40.50.300">
    <property type="entry name" value="P-loop containing nucleotide triphosphate hydrolases"/>
    <property type="match status" value="1"/>
</dbReference>
<dbReference type="RefSeq" id="WP_125126671.1">
    <property type="nucleotide sequence ID" value="NZ_RHJS01000002.1"/>
</dbReference>
<organism evidence="6 7">
    <name type="scientific">Schaedlerella arabinosiphila</name>
    <dbReference type="NCBI Taxonomy" id="2044587"/>
    <lineage>
        <taxon>Bacteria</taxon>
        <taxon>Bacillati</taxon>
        <taxon>Bacillota</taxon>
        <taxon>Clostridia</taxon>
        <taxon>Lachnospirales</taxon>
        <taxon>Lachnospiraceae</taxon>
        <taxon>Schaedlerella</taxon>
    </lineage>
</organism>
<evidence type="ECO:0000313" key="6">
    <source>
        <dbReference type="EMBL" id="RRK30901.1"/>
    </source>
</evidence>
<evidence type="ECO:0000313" key="7">
    <source>
        <dbReference type="Proteomes" id="UP000274920"/>
    </source>
</evidence>
<evidence type="ECO:0000256" key="1">
    <source>
        <dbReference type="ARBA" id="ARBA00005417"/>
    </source>
</evidence>
<evidence type="ECO:0000259" key="5">
    <source>
        <dbReference type="PROSITE" id="PS50893"/>
    </source>
</evidence>
<sequence length="306" mass="33668">MEHIITTQALTKNYGSKPVVRDLTLKVPPGSIYGFLGPNGAGKSTTMKMLLGLVKPTAGSIFILGKPVLEENRLELLKNTGSLIESPAYYGHLSARENLQIVCTLKNVPETGIDSVLRIVRLEKQQDKKVKHFSLGMKQRLGLAAALLGHPRLLLLDEPTNGLDPAGIQEMRELICSLPGKYGMTILVSSHLLSEIDQMATHVGIIEKGALIFQGSLESLHRHSRARIRLRTTDNGRAFCVLKNAQLPVAADKDGHGLFLHSTEDSRVLQCGRLLAEQEIGVLRLEEMQMSLEEIFLKLTEKQASL</sequence>
<dbReference type="AlphaFoldDB" id="A0A3R8LDD1"/>
<dbReference type="SMART" id="SM00382">
    <property type="entry name" value="AAA"/>
    <property type="match status" value="1"/>
</dbReference>
<dbReference type="PANTHER" id="PTHR43335">
    <property type="entry name" value="ABC TRANSPORTER, ATP-BINDING PROTEIN"/>
    <property type="match status" value="1"/>
</dbReference>
<dbReference type="InterPro" id="IPR003439">
    <property type="entry name" value="ABC_transporter-like_ATP-bd"/>
</dbReference>
<evidence type="ECO:0000256" key="2">
    <source>
        <dbReference type="ARBA" id="ARBA00022448"/>
    </source>
</evidence>
<dbReference type="PANTHER" id="PTHR43335:SF4">
    <property type="entry name" value="ABC TRANSPORTER, ATP-BINDING PROTEIN"/>
    <property type="match status" value="1"/>
</dbReference>
<accession>A0A3R8LDD1</accession>
<comment type="caution">
    <text evidence="6">The sequence shown here is derived from an EMBL/GenBank/DDBJ whole genome shotgun (WGS) entry which is preliminary data.</text>
</comment>
<keyword evidence="4 6" id="KW-0067">ATP-binding</keyword>
<dbReference type="PROSITE" id="PS50893">
    <property type="entry name" value="ABC_TRANSPORTER_2"/>
    <property type="match status" value="1"/>
</dbReference>
<protein>
    <submittedName>
        <fullName evidence="6">ATP-binding cassette domain-containing protein</fullName>
    </submittedName>
</protein>
<gene>
    <name evidence="6" type="ORF">EBB54_05550</name>
</gene>
<dbReference type="GO" id="GO:0016887">
    <property type="term" value="F:ATP hydrolysis activity"/>
    <property type="evidence" value="ECO:0007669"/>
    <property type="project" value="InterPro"/>
</dbReference>
<dbReference type="InterPro" id="IPR027417">
    <property type="entry name" value="P-loop_NTPase"/>
</dbReference>
<dbReference type="Pfam" id="PF00005">
    <property type="entry name" value="ABC_tran"/>
    <property type="match status" value="1"/>
</dbReference>
<proteinExistence type="inferred from homology"/>
<evidence type="ECO:0000256" key="3">
    <source>
        <dbReference type="ARBA" id="ARBA00022741"/>
    </source>
</evidence>
<keyword evidence="7" id="KW-1185">Reference proteome</keyword>
<dbReference type="GO" id="GO:0005524">
    <property type="term" value="F:ATP binding"/>
    <property type="evidence" value="ECO:0007669"/>
    <property type="project" value="UniProtKB-KW"/>
</dbReference>
<dbReference type="Proteomes" id="UP000274920">
    <property type="component" value="Unassembled WGS sequence"/>
</dbReference>
<feature type="domain" description="ABC transporter" evidence="5">
    <location>
        <begin position="5"/>
        <end position="233"/>
    </location>
</feature>
<dbReference type="SUPFAM" id="SSF52540">
    <property type="entry name" value="P-loop containing nucleoside triphosphate hydrolases"/>
    <property type="match status" value="1"/>
</dbReference>
<dbReference type="PROSITE" id="PS00211">
    <property type="entry name" value="ABC_TRANSPORTER_1"/>
    <property type="match status" value="1"/>
</dbReference>
<keyword evidence="3" id="KW-0547">Nucleotide-binding</keyword>
<comment type="similarity">
    <text evidence="1">Belongs to the ABC transporter superfamily.</text>
</comment>
<dbReference type="InterPro" id="IPR003593">
    <property type="entry name" value="AAA+_ATPase"/>
</dbReference>
<name>A0A3R8LDD1_9FIRM</name>
<dbReference type="InterPro" id="IPR017871">
    <property type="entry name" value="ABC_transporter-like_CS"/>
</dbReference>
<dbReference type="EMBL" id="RHJS01000002">
    <property type="protein sequence ID" value="RRK30901.1"/>
    <property type="molecule type" value="Genomic_DNA"/>
</dbReference>
<keyword evidence="2" id="KW-0813">Transport</keyword>